<evidence type="ECO:0000313" key="10">
    <source>
        <dbReference type="Proteomes" id="UP000243723"/>
    </source>
</evidence>
<dbReference type="GO" id="GO:0048188">
    <property type="term" value="C:Set1C/COMPASS complex"/>
    <property type="evidence" value="ECO:0007669"/>
    <property type="project" value="InterPro"/>
</dbReference>
<protein>
    <submittedName>
        <fullName evidence="9">Set1 complex component spp1</fullName>
    </submittedName>
</protein>
<dbReference type="InterPro" id="IPR013083">
    <property type="entry name" value="Znf_RING/FYVE/PHD"/>
</dbReference>
<dbReference type="GO" id="GO:0008270">
    <property type="term" value="F:zinc ion binding"/>
    <property type="evidence" value="ECO:0007669"/>
    <property type="project" value="UniProtKB-KW"/>
</dbReference>
<feature type="region of interest" description="Disordered" evidence="7">
    <location>
        <begin position="688"/>
        <end position="717"/>
    </location>
</feature>
<gene>
    <name evidence="9" type="ORF">B9Z65_1093</name>
</gene>
<evidence type="ECO:0000256" key="2">
    <source>
        <dbReference type="ARBA" id="ARBA00022723"/>
    </source>
</evidence>
<dbReference type="SMART" id="SM00249">
    <property type="entry name" value="PHD"/>
    <property type="match status" value="1"/>
</dbReference>
<feature type="compositionally biased region" description="Basic and acidic residues" evidence="7">
    <location>
        <begin position="269"/>
        <end position="281"/>
    </location>
</feature>
<feature type="region of interest" description="Disordered" evidence="7">
    <location>
        <begin position="533"/>
        <end position="566"/>
    </location>
</feature>
<dbReference type="PANTHER" id="PTHR46174">
    <property type="entry name" value="CXXC-TYPE ZINC FINGER PROTEIN 1"/>
    <property type="match status" value="1"/>
</dbReference>
<proteinExistence type="predicted"/>
<dbReference type="GO" id="GO:0045893">
    <property type="term" value="P:positive regulation of DNA-templated transcription"/>
    <property type="evidence" value="ECO:0007669"/>
    <property type="project" value="TreeGrafter"/>
</dbReference>
<comment type="caution">
    <text evidence="9">The sequence shown here is derived from an EMBL/GenBank/DDBJ whole genome shotgun (WGS) entry which is preliminary data.</text>
</comment>
<dbReference type="InterPro" id="IPR001965">
    <property type="entry name" value="Znf_PHD"/>
</dbReference>
<feature type="compositionally biased region" description="Polar residues" evidence="7">
    <location>
        <begin position="36"/>
        <end position="56"/>
    </location>
</feature>
<feature type="region of interest" description="Disordered" evidence="7">
    <location>
        <begin position="225"/>
        <end position="429"/>
    </location>
</feature>
<dbReference type="STRING" id="40998.A0A2P8AI96"/>
<reference evidence="9 10" key="1">
    <citation type="submission" date="2017-05" db="EMBL/GenBank/DDBJ databases">
        <title>Draft genome sequence of Elsinoe australis.</title>
        <authorList>
            <person name="Cheng Q."/>
        </authorList>
    </citation>
    <scope>NUCLEOTIDE SEQUENCE [LARGE SCALE GENOMIC DNA]</scope>
    <source>
        <strain evidence="9 10">NL1</strain>
    </source>
</reference>
<accession>A0A2P8AI96</accession>
<dbReference type="InterPro" id="IPR019786">
    <property type="entry name" value="Zinc_finger_PHD-type_CS"/>
</dbReference>
<keyword evidence="3 6" id="KW-0863">Zinc-finger</keyword>
<feature type="compositionally biased region" description="Low complexity" evidence="7">
    <location>
        <begin position="379"/>
        <end position="410"/>
    </location>
</feature>
<evidence type="ECO:0000259" key="8">
    <source>
        <dbReference type="PROSITE" id="PS50016"/>
    </source>
</evidence>
<keyword evidence="10" id="KW-1185">Reference proteome</keyword>
<evidence type="ECO:0000256" key="4">
    <source>
        <dbReference type="ARBA" id="ARBA00022833"/>
    </source>
</evidence>
<organism evidence="9 10">
    <name type="scientific">Elsinoe australis</name>
    <dbReference type="NCBI Taxonomy" id="40998"/>
    <lineage>
        <taxon>Eukaryota</taxon>
        <taxon>Fungi</taxon>
        <taxon>Dikarya</taxon>
        <taxon>Ascomycota</taxon>
        <taxon>Pezizomycotina</taxon>
        <taxon>Dothideomycetes</taxon>
        <taxon>Dothideomycetidae</taxon>
        <taxon>Myriangiales</taxon>
        <taxon>Elsinoaceae</taxon>
        <taxon>Elsinoe</taxon>
    </lineage>
</organism>
<feature type="compositionally biased region" description="Polar residues" evidence="7">
    <location>
        <begin position="312"/>
        <end position="334"/>
    </location>
</feature>
<feature type="compositionally biased region" description="Low complexity" evidence="7">
    <location>
        <begin position="57"/>
        <end position="86"/>
    </location>
</feature>
<evidence type="ECO:0000256" key="7">
    <source>
        <dbReference type="SAM" id="MobiDB-lite"/>
    </source>
</evidence>
<feature type="compositionally biased region" description="Acidic residues" evidence="7">
    <location>
        <begin position="417"/>
        <end position="429"/>
    </location>
</feature>
<evidence type="ECO:0000256" key="5">
    <source>
        <dbReference type="ARBA" id="ARBA00023242"/>
    </source>
</evidence>
<dbReference type="InterPro" id="IPR037869">
    <property type="entry name" value="Spp1/CFP1"/>
</dbReference>
<keyword evidence="4" id="KW-0862">Zinc</keyword>
<keyword evidence="2" id="KW-0479">Metal-binding</keyword>
<feature type="domain" description="PHD-type" evidence="8">
    <location>
        <begin position="432"/>
        <end position="483"/>
    </location>
</feature>
<sequence length="845" mass="91348">MSNLSDLLNPATADEQRNSGRRESTPSLHIPDKPHATSQYPEEQARYSGSGSNTQEAAHALASLSSTASTPQQSWQAWQAWQQRQSGSPQMQHGYQGPDGLRMSSYGEATNSAGLPRAEDLVRKSSTGSQHHETRSPENMLRKMSSPTLHQYHMSSRSPEQIRRSSVIENPDPNFKLPPLQHNISPQISHPQPTSPQPIDHQHVIHAKSEDHTNQDAHPKLSEFAQSASADSHDHPARQDPQLSSQTGPSSTQMESSTSQATVGPHLSSVEKKSPISERRASATPIKSEAASSVRDSIPAFVPVAQVKRESTMASTPLRESSVPVPSTEETTSAELRGVKRPAPKTKKGIAKKGPAVKKQKTGPTTDSKSRSKPKSTTKKPASSTGTPLASSPAPQSARAASSADRSSQSPGVNEFSDGDEEEVGSQGPDDEEYCICRKGDNGTFMIGCDGKCDDWFHGKCVGILEKDKHLIDRYICPNCTDAGVGVTTWKRMCRRAGCRMPARLAKKDEEPSKYCSEECGITFFRDMMGRTRGASDASSVGKKASRKSTAATEPTPDEDLGPRGGAISKAELKSMLDSVTTIDAFKRLGEGVLSPPATPSPKDTKSEPATFLDDAETKRIAEINATKDELRTRHALLKDQAKFVTMLRHNSARIAEAKGIKPKDICGYDDRVRMNEAVFAEWRDSEEGKTALKSGNLPVDTKAEDEDGDTNMDAGGREGSVAQEVCLRKRCQKHLDWSKLALETNRSEMSENSERMRGLERDERDIKERAGLRARQVKAGDVGGTVEVHGVDMPVLSSQDEKKGLGIEGDTVAARQASETTAGAAEAVASTTEAPAAEAMDTSA</sequence>
<feature type="compositionally biased region" description="Basic residues" evidence="7">
    <location>
        <begin position="339"/>
        <end position="361"/>
    </location>
</feature>
<keyword evidence="5" id="KW-0539">Nucleus</keyword>
<dbReference type="Gene3D" id="3.30.40.10">
    <property type="entry name" value="Zinc/RING finger domain, C3HC4 (zinc finger)"/>
    <property type="match status" value="1"/>
</dbReference>
<dbReference type="PANTHER" id="PTHR46174:SF1">
    <property type="entry name" value="CXXC-TYPE ZINC FINGER PROTEIN 1"/>
    <property type="match status" value="1"/>
</dbReference>
<feature type="compositionally biased region" description="Polar residues" evidence="7">
    <location>
        <begin position="182"/>
        <end position="192"/>
    </location>
</feature>
<evidence type="ECO:0000256" key="6">
    <source>
        <dbReference type="PROSITE-ProRule" id="PRU00146"/>
    </source>
</evidence>
<dbReference type="Pfam" id="PF00628">
    <property type="entry name" value="PHD"/>
    <property type="match status" value="1"/>
</dbReference>
<feature type="compositionally biased region" description="Polar residues" evidence="7">
    <location>
        <begin position="145"/>
        <end position="159"/>
    </location>
</feature>
<feature type="region of interest" description="Disordered" evidence="7">
    <location>
        <begin position="1"/>
        <end position="199"/>
    </location>
</feature>
<dbReference type="InterPro" id="IPR019787">
    <property type="entry name" value="Znf_PHD-finger"/>
</dbReference>
<comment type="subcellular location">
    <subcellularLocation>
        <location evidence="1">Nucleus</location>
    </subcellularLocation>
</comment>
<dbReference type="SUPFAM" id="SSF57903">
    <property type="entry name" value="FYVE/PHD zinc finger"/>
    <property type="match status" value="1"/>
</dbReference>
<dbReference type="PROSITE" id="PS50016">
    <property type="entry name" value="ZF_PHD_2"/>
    <property type="match status" value="1"/>
</dbReference>
<evidence type="ECO:0000256" key="3">
    <source>
        <dbReference type="ARBA" id="ARBA00022771"/>
    </source>
</evidence>
<dbReference type="AlphaFoldDB" id="A0A2P8AI96"/>
<feature type="region of interest" description="Disordered" evidence="7">
    <location>
        <begin position="792"/>
        <end position="845"/>
    </location>
</feature>
<evidence type="ECO:0000256" key="1">
    <source>
        <dbReference type="ARBA" id="ARBA00004123"/>
    </source>
</evidence>
<dbReference type="InterPro" id="IPR011011">
    <property type="entry name" value="Znf_FYVE_PHD"/>
</dbReference>
<feature type="compositionally biased region" description="Polar residues" evidence="7">
    <location>
        <begin position="241"/>
        <end position="262"/>
    </location>
</feature>
<evidence type="ECO:0000313" key="9">
    <source>
        <dbReference type="EMBL" id="PSK60195.1"/>
    </source>
</evidence>
<dbReference type="EMBL" id="NHZQ01000003">
    <property type="protein sequence ID" value="PSK60195.1"/>
    <property type="molecule type" value="Genomic_DNA"/>
</dbReference>
<dbReference type="Proteomes" id="UP000243723">
    <property type="component" value="Unassembled WGS sequence"/>
</dbReference>
<dbReference type="OrthoDB" id="436852at2759"/>
<dbReference type="PROSITE" id="PS01359">
    <property type="entry name" value="ZF_PHD_1"/>
    <property type="match status" value="1"/>
</dbReference>
<feature type="compositionally biased region" description="Basic and acidic residues" evidence="7">
    <location>
        <begin position="14"/>
        <end position="35"/>
    </location>
</feature>
<name>A0A2P8AI96_9PEZI</name>